<accession>A0A8T0GUA6</accession>
<feature type="region of interest" description="Disordered" evidence="1">
    <location>
        <begin position="244"/>
        <end position="327"/>
    </location>
</feature>
<dbReference type="Proteomes" id="UP000822688">
    <property type="component" value="Chromosome 9"/>
</dbReference>
<dbReference type="PANTHER" id="PTHR31549:SF25">
    <property type="entry name" value="PROTEIN, PUTATIVE (DUF247)-RELATED"/>
    <property type="match status" value="1"/>
</dbReference>
<sequence length="597" mass="66788">MAGGTQSLRASRSNWVRKTEDKFELVTIFKVPESVRVGSERDFEPQELHVGLLRKPRSHRNLLDEVKERLALLLHEKTDWEDFVRKVVPNLQEVQDRYDMDMPLTLAPSSSVSPPSSTGPFGSAESSPILIVKDLNGSPEESLTLDALFLVLYLHATNKNYVLKDSDLILLENQIPMVLLGAVIKVLKEKGITTTDVDEDLDMILNQAVRICYPFLQKPIDYPETFCQWLTNCFQERPLTSQGSQSTLAFPHGSSSLASPQGSSSLASPQGSSPLASLQGSSSLASPQGFNTPSPQGLSPPSSLRATSPPASSQGPSGASAQSSNESSDTLMDYLKKYYGEKDLMKCDHILECVYRVVCGHTPDRHNPNSSWIEDNSNLEDDPNEIRIELDSIDRVQPAVNMEQCSIRLRSKATSMKEIKFQNENATRDGICCNKRCYKSVFLNLPQVNMDNSTVARFRNLAIYEQRAGRGKDLRNYLQFMSELVNNAADAELLRKRGVIKSLLGSDDEIVQAWTNMCDRLTTAYPTKAWVGRVRAINKHCKVWYYRTRKECITTYCSTPGLSISIVVLFLIFLCTLLQTWANVIGTDHMKPVFKKD</sequence>
<reference evidence="3" key="1">
    <citation type="submission" date="2020-06" db="EMBL/GenBank/DDBJ databases">
        <title>WGS assembly of Ceratodon purpureus strain R40.</title>
        <authorList>
            <person name="Carey S.B."/>
            <person name="Jenkins J."/>
            <person name="Shu S."/>
            <person name="Lovell J.T."/>
            <person name="Sreedasyam A."/>
            <person name="Maumus F."/>
            <person name="Tiley G.P."/>
            <person name="Fernandez-Pozo N."/>
            <person name="Barry K."/>
            <person name="Chen C."/>
            <person name="Wang M."/>
            <person name="Lipzen A."/>
            <person name="Daum C."/>
            <person name="Saski C.A."/>
            <person name="Payton A.C."/>
            <person name="Mcbreen J.C."/>
            <person name="Conrad R.E."/>
            <person name="Kollar L.M."/>
            <person name="Olsson S."/>
            <person name="Huttunen S."/>
            <person name="Landis J.B."/>
            <person name="Wickett N.J."/>
            <person name="Johnson M.G."/>
            <person name="Rensing S.A."/>
            <person name="Grimwood J."/>
            <person name="Schmutz J."/>
            <person name="Mcdaniel S.F."/>
        </authorList>
    </citation>
    <scope>NUCLEOTIDE SEQUENCE</scope>
    <source>
        <strain evidence="3">R40</strain>
    </source>
</reference>
<dbReference type="Pfam" id="PF03140">
    <property type="entry name" value="DUF247"/>
    <property type="match status" value="2"/>
</dbReference>
<keyword evidence="2" id="KW-0472">Membrane</keyword>
<dbReference type="AlphaFoldDB" id="A0A8T0GUA6"/>
<evidence type="ECO:0000313" key="3">
    <source>
        <dbReference type="EMBL" id="KAG0561939.1"/>
    </source>
</evidence>
<gene>
    <name evidence="3" type="ORF">KC19_9G104600</name>
</gene>
<dbReference type="InterPro" id="IPR004158">
    <property type="entry name" value="DUF247_pln"/>
</dbReference>
<proteinExistence type="predicted"/>
<feature type="compositionally biased region" description="Low complexity" evidence="1">
    <location>
        <begin position="253"/>
        <end position="327"/>
    </location>
</feature>
<dbReference type="PANTHER" id="PTHR31549">
    <property type="entry name" value="PROTEIN, PUTATIVE (DUF247)-RELATED-RELATED"/>
    <property type="match status" value="1"/>
</dbReference>
<dbReference type="EMBL" id="CM026430">
    <property type="protein sequence ID" value="KAG0561939.1"/>
    <property type="molecule type" value="Genomic_DNA"/>
</dbReference>
<organism evidence="3 4">
    <name type="scientific">Ceratodon purpureus</name>
    <name type="common">Fire moss</name>
    <name type="synonym">Dicranum purpureum</name>
    <dbReference type="NCBI Taxonomy" id="3225"/>
    <lineage>
        <taxon>Eukaryota</taxon>
        <taxon>Viridiplantae</taxon>
        <taxon>Streptophyta</taxon>
        <taxon>Embryophyta</taxon>
        <taxon>Bryophyta</taxon>
        <taxon>Bryophytina</taxon>
        <taxon>Bryopsida</taxon>
        <taxon>Dicranidae</taxon>
        <taxon>Pseudoditrichales</taxon>
        <taxon>Ditrichaceae</taxon>
        <taxon>Ceratodon</taxon>
    </lineage>
</organism>
<name>A0A8T0GUA6_CERPU</name>
<keyword evidence="2" id="KW-0812">Transmembrane</keyword>
<evidence type="ECO:0000256" key="2">
    <source>
        <dbReference type="SAM" id="Phobius"/>
    </source>
</evidence>
<keyword evidence="2" id="KW-1133">Transmembrane helix</keyword>
<feature type="transmembrane region" description="Helical" evidence="2">
    <location>
        <begin position="562"/>
        <end position="586"/>
    </location>
</feature>
<evidence type="ECO:0000313" key="4">
    <source>
        <dbReference type="Proteomes" id="UP000822688"/>
    </source>
</evidence>
<evidence type="ECO:0000256" key="1">
    <source>
        <dbReference type="SAM" id="MobiDB-lite"/>
    </source>
</evidence>
<protein>
    <submittedName>
        <fullName evidence="3">Uncharacterized protein</fullName>
    </submittedName>
</protein>
<comment type="caution">
    <text evidence="3">The sequence shown here is derived from an EMBL/GenBank/DDBJ whole genome shotgun (WGS) entry which is preliminary data.</text>
</comment>
<keyword evidence="4" id="KW-1185">Reference proteome</keyword>